<dbReference type="InterPro" id="IPR050239">
    <property type="entry name" value="Sigma-70_RNA_pol_init_factors"/>
</dbReference>
<dbReference type="Gene3D" id="1.10.10.10">
    <property type="entry name" value="Winged helix-like DNA-binding domain superfamily/Winged helix DNA-binding domain"/>
    <property type="match status" value="2"/>
</dbReference>
<dbReference type="InterPro" id="IPR013325">
    <property type="entry name" value="RNA_pol_sigma_r2"/>
</dbReference>
<protein>
    <submittedName>
        <fullName evidence="7">RNA polymerase sigma factor RpoD/SigA</fullName>
    </submittedName>
</protein>
<keyword evidence="1" id="KW-0805">Transcription regulation</keyword>
<evidence type="ECO:0000256" key="2">
    <source>
        <dbReference type="ARBA" id="ARBA00023082"/>
    </source>
</evidence>
<feature type="domain" description="RNA polymerase sigma-70" evidence="6">
    <location>
        <begin position="341"/>
        <end position="367"/>
    </location>
</feature>
<evidence type="ECO:0000313" key="7">
    <source>
        <dbReference type="EMBL" id="TET27467.1"/>
    </source>
</evidence>
<dbReference type="NCBIfam" id="TIGR02937">
    <property type="entry name" value="sigma70-ECF"/>
    <property type="match status" value="1"/>
</dbReference>
<dbReference type="SUPFAM" id="SSF88659">
    <property type="entry name" value="Sigma3 and sigma4 domains of RNA polymerase sigma factors"/>
    <property type="match status" value="2"/>
</dbReference>
<dbReference type="EMBL" id="SOJT01000184">
    <property type="protein sequence ID" value="TET27467.1"/>
    <property type="molecule type" value="Genomic_DNA"/>
</dbReference>
<dbReference type="InterPro" id="IPR007627">
    <property type="entry name" value="RNA_pol_sigma70_r2"/>
</dbReference>
<dbReference type="Pfam" id="PF04542">
    <property type="entry name" value="Sigma70_r2"/>
    <property type="match status" value="1"/>
</dbReference>
<name>A0A523TAX6_UNCAE</name>
<dbReference type="Pfam" id="PF04539">
    <property type="entry name" value="Sigma70_r3"/>
    <property type="match status" value="1"/>
</dbReference>
<evidence type="ECO:0000259" key="6">
    <source>
        <dbReference type="PROSITE" id="PS00716"/>
    </source>
</evidence>
<sequence>MLSFDEEIFVDRQTGNDTEGSSLSTISRYLGEIGKTPLLTREGEVMLGKRIQEGKRNFIYGVVEAAGLIKNNSYLLSLFKKKGGLEKDLDNVEKDLDRVREIADFLEAERKKLQQIKPGEARERVEQILEEIKKARSVYETYRKKMMEANLRLVVSFAKKYIRRGVPFSDLIQEGNIGLSRAVDKFDYRSGKRFSTYASWWIRQALSRAITDQSQSIRIPVHIAHLMRKLSRISRQLEQELGREPSSEEIAERADIPLQRIRETMVVGQATVSIDTLVGEDKDTPMIDFVSDSSIPPPVYKVTLDMLKEEVKGLLEEVIKDERESDILKLRFGLEKKENHSLREIGRKYGVSRERIRQIQERALRKLRVEAEKRGLRSYLELLDMLRTTLEESYAD</sequence>
<accession>A0A523TAX6</accession>
<dbReference type="Pfam" id="PF00140">
    <property type="entry name" value="Sigma70_r1_2"/>
    <property type="match status" value="1"/>
</dbReference>
<evidence type="ECO:0000256" key="4">
    <source>
        <dbReference type="ARBA" id="ARBA00023163"/>
    </source>
</evidence>
<gene>
    <name evidence="7" type="ORF">E3J68_04155</name>
</gene>
<dbReference type="Pfam" id="PF04545">
    <property type="entry name" value="Sigma70_r4"/>
    <property type="match status" value="1"/>
</dbReference>
<keyword evidence="4" id="KW-0804">Transcription</keyword>
<dbReference type="InterPro" id="IPR000943">
    <property type="entry name" value="RNA_pol_sigma70"/>
</dbReference>
<dbReference type="Proteomes" id="UP000316517">
    <property type="component" value="Unassembled WGS sequence"/>
</dbReference>
<dbReference type="InterPro" id="IPR009042">
    <property type="entry name" value="RNA_pol_sigma70_r1_2"/>
</dbReference>
<keyword evidence="3" id="KW-0238">DNA-binding</keyword>
<evidence type="ECO:0000313" key="8">
    <source>
        <dbReference type="Proteomes" id="UP000316517"/>
    </source>
</evidence>
<dbReference type="GO" id="GO:0016987">
    <property type="term" value="F:sigma factor activity"/>
    <property type="evidence" value="ECO:0007669"/>
    <property type="project" value="UniProtKB-KW"/>
</dbReference>
<feature type="coiled-coil region" evidence="5">
    <location>
        <begin position="82"/>
        <end position="152"/>
    </location>
</feature>
<dbReference type="InterPro" id="IPR013324">
    <property type="entry name" value="RNA_pol_sigma_r3/r4-like"/>
</dbReference>
<dbReference type="AlphaFoldDB" id="A0A523TAX6"/>
<dbReference type="PANTHER" id="PTHR30603">
    <property type="entry name" value="RNA POLYMERASE SIGMA FACTOR RPO"/>
    <property type="match status" value="1"/>
</dbReference>
<dbReference type="CDD" id="cd06171">
    <property type="entry name" value="Sigma70_r4"/>
    <property type="match status" value="1"/>
</dbReference>
<dbReference type="InterPro" id="IPR036388">
    <property type="entry name" value="WH-like_DNA-bd_sf"/>
</dbReference>
<dbReference type="GO" id="GO:0006352">
    <property type="term" value="P:DNA-templated transcription initiation"/>
    <property type="evidence" value="ECO:0007669"/>
    <property type="project" value="InterPro"/>
</dbReference>
<keyword evidence="5" id="KW-0175">Coiled coil</keyword>
<dbReference type="SUPFAM" id="SSF88946">
    <property type="entry name" value="Sigma2 domain of RNA polymerase sigma factors"/>
    <property type="match status" value="1"/>
</dbReference>
<organism evidence="7 8">
    <name type="scientific">Aerophobetes bacterium</name>
    <dbReference type="NCBI Taxonomy" id="2030807"/>
    <lineage>
        <taxon>Bacteria</taxon>
        <taxon>Candidatus Aerophobota</taxon>
    </lineage>
</organism>
<dbReference type="Gene3D" id="1.20.120.1810">
    <property type="match status" value="1"/>
</dbReference>
<keyword evidence="2" id="KW-0731">Sigma factor</keyword>
<evidence type="ECO:0000256" key="3">
    <source>
        <dbReference type="ARBA" id="ARBA00023125"/>
    </source>
</evidence>
<evidence type="ECO:0000256" key="1">
    <source>
        <dbReference type="ARBA" id="ARBA00023015"/>
    </source>
</evidence>
<dbReference type="InterPro" id="IPR007630">
    <property type="entry name" value="RNA_pol_sigma70_r4"/>
</dbReference>
<dbReference type="PROSITE" id="PS00716">
    <property type="entry name" value="SIGMA70_2"/>
    <property type="match status" value="1"/>
</dbReference>
<dbReference type="GO" id="GO:0003677">
    <property type="term" value="F:DNA binding"/>
    <property type="evidence" value="ECO:0007669"/>
    <property type="project" value="UniProtKB-KW"/>
</dbReference>
<dbReference type="PRINTS" id="PR00046">
    <property type="entry name" value="SIGMA70FCT"/>
</dbReference>
<dbReference type="InterPro" id="IPR014284">
    <property type="entry name" value="RNA_pol_sigma-70_dom"/>
</dbReference>
<dbReference type="InterPro" id="IPR007624">
    <property type="entry name" value="RNA_pol_sigma70_r3"/>
</dbReference>
<proteinExistence type="predicted"/>
<dbReference type="PANTHER" id="PTHR30603:SF47">
    <property type="entry name" value="RNA POLYMERASE SIGMA FACTOR SIGD, CHLOROPLASTIC"/>
    <property type="match status" value="1"/>
</dbReference>
<comment type="caution">
    <text evidence="7">The sequence shown here is derived from an EMBL/GenBank/DDBJ whole genome shotgun (WGS) entry which is preliminary data.</text>
</comment>
<evidence type="ECO:0000256" key="5">
    <source>
        <dbReference type="SAM" id="Coils"/>
    </source>
</evidence>
<reference evidence="7 8" key="1">
    <citation type="submission" date="2019-03" db="EMBL/GenBank/DDBJ databases">
        <title>Metabolic potential of uncultured bacteria and archaea associated with petroleum seepage in deep-sea sediments.</title>
        <authorList>
            <person name="Dong X."/>
            <person name="Hubert C."/>
        </authorList>
    </citation>
    <scope>NUCLEOTIDE SEQUENCE [LARGE SCALE GENOMIC DNA]</scope>
    <source>
        <strain evidence="7">E44_bin3</strain>
    </source>
</reference>